<dbReference type="InterPro" id="IPR012347">
    <property type="entry name" value="Ferritin-like"/>
</dbReference>
<name>A0A6J4P667_9ACTN</name>
<dbReference type="Gene3D" id="1.20.1260.10">
    <property type="match status" value="1"/>
</dbReference>
<evidence type="ECO:0000259" key="1">
    <source>
        <dbReference type="Pfam" id="PF12902"/>
    </source>
</evidence>
<protein>
    <recommendedName>
        <fullName evidence="1">Iminophenyl-pyruvate dimer synthase domain-containing protein</fullName>
    </recommendedName>
</protein>
<organism evidence="2">
    <name type="scientific">uncultured Rubrobacteraceae bacterium</name>
    <dbReference type="NCBI Taxonomy" id="349277"/>
    <lineage>
        <taxon>Bacteria</taxon>
        <taxon>Bacillati</taxon>
        <taxon>Actinomycetota</taxon>
        <taxon>Rubrobacteria</taxon>
        <taxon>Rubrobacterales</taxon>
        <taxon>Rubrobacteraceae</taxon>
        <taxon>environmental samples</taxon>
    </lineage>
</organism>
<dbReference type="PANTHER" id="PTHR34400">
    <property type="match status" value="1"/>
</dbReference>
<dbReference type="EMBL" id="CADCVA010000036">
    <property type="protein sequence ID" value="CAA9402022.1"/>
    <property type="molecule type" value="Genomic_DNA"/>
</dbReference>
<gene>
    <name evidence="2" type="ORF">AVDCRST_MAG82-263</name>
</gene>
<dbReference type="InterPro" id="IPR026820">
    <property type="entry name" value="VioB/RebD_dom"/>
</dbReference>
<proteinExistence type="predicted"/>
<dbReference type="PANTHER" id="PTHR34400:SF4">
    <property type="entry name" value="MEMBRANE PROTEIN"/>
    <property type="match status" value="1"/>
</dbReference>
<dbReference type="Pfam" id="PF12902">
    <property type="entry name" value="Ferritin-like"/>
    <property type="match status" value="1"/>
</dbReference>
<reference evidence="2" key="1">
    <citation type="submission" date="2020-02" db="EMBL/GenBank/DDBJ databases">
        <authorList>
            <person name="Meier V. D."/>
        </authorList>
    </citation>
    <scope>NUCLEOTIDE SEQUENCE</scope>
    <source>
        <strain evidence="2">AVDCRST_MAG82</strain>
    </source>
</reference>
<dbReference type="AlphaFoldDB" id="A0A6J4P667"/>
<feature type="domain" description="Iminophenyl-pyruvate dimer synthase" evidence="1">
    <location>
        <begin position="19"/>
        <end position="241"/>
    </location>
</feature>
<accession>A0A6J4P667</accession>
<evidence type="ECO:0000313" key="2">
    <source>
        <dbReference type="EMBL" id="CAA9402022.1"/>
    </source>
</evidence>
<sequence length="420" mass="46908">MTDAPIVVENREELIFLLCEASELEHMLMLAYLFAAFSLKTDAGEGLTEEQLEAVRRWERVISEVAAQEMLHLALASNLLTAIGGAPHFSRPNFPQPAKYYPPGFELALMPFSEQALGCFVFYERPEGMEYDAPELELASEVIAPLIPGGRVVPHEQEFATVGHLYRGIEQGFRRLVEKYGEQRVFVGPPEAQATWRYFWWPELVPVTDLASAQAAIETIVEQGEGARSDRDDAHFGMFLQVLVEHLEFKERDPAFEPARPATPAWVRPPGDAKLPDPTLITDPTTAGVADLFNATYEVMLQMLVRFFAHTEETEEELQTLSSTAVGAMSLLIKPLGQLLTILPVGAEYPGKSAGPNFEFYRTSYLLPHRHAAWVLMNERLLELAVYCARLGARPSAPPGLTTIEETFRKLARALEQHIG</sequence>